<dbReference type="Proteomes" id="UP000321353">
    <property type="component" value="Chromosome"/>
</dbReference>
<dbReference type="KEGG" id="smam:Mal15_02670"/>
<dbReference type="InterPro" id="IPR052893">
    <property type="entry name" value="TCS_response_regulator"/>
</dbReference>
<dbReference type="EMBL" id="CP036264">
    <property type="protein sequence ID" value="QEF96240.1"/>
    <property type="molecule type" value="Genomic_DNA"/>
</dbReference>
<keyword evidence="4" id="KW-1185">Reference proteome</keyword>
<dbReference type="Gene3D" id="3.40.50.2300">
    <property type="match status" value="1"/>
</dbReference>
<organism evidence="3 4">
    <name type="scientific">Stieleria maiorica</name>
    <dbReference type="NCBI Taxonomy" id="2795974"/>
    <lineage>
        <taxon>Bacteria</taxon>
        <taxon>Pseudomonadati</taxon>
        <taxon>Planctomycetota</taxon>
        <taxon>Planctomycetia</taxon>
        <taxon>Pirellulales</taxon>
        <taxon>Pirellulaceae</taxon>
        <taxon>Stieleria</taxon>
    </lineage>
</organism>
<evidence type="ECO:0000259" key="2">
    <source>
        <dbReference type="PROSITE" id="PS50110"/>
    </source>
</evidence>
<proteinExistence type="predicted"/>
<dbReference type="AlphaFoldDB" id="A0A5B9M864"/>
<keyword evidence="1" id="KW-0597">Phosphoprotein</keyword>
<gene>
    <name evidence="3" type="primary">rcp1_2</name>
    <name evidence="3" type="ORF">Mal15_02670</name>
</gene>
<dbReference type="SMART" id="SM00448">
    <property type="entry name" value="REC"/>
    <property type="match status" value="1"/>
</dbReference>
<dbReference type="InterPro" id="IPR001789">
    <property type="entry name" value="Sig_transdc_resp-reg_receiver"/>
</dbReference>
<accession>A0A5B9M864</accession>
<name>A0A5B9M864_9BACT</name>
<evidence type="ECO:0000313" key="3">
    <source>
        <dbReference type="EMBL" id="QEF96240.1"/>
    </source>
</evidence>
<reference evidence="3 4" key="1">
    <citation type="submission" date="2019-02" db="EMBL/GenBank/DDBJ databases">
        <title>Planctomycetal bacteria perform biofilm scaping via a novel small molecule.</title>
        <authorList>
            <person name="Jeske O."/>
            <person name="Boedeker C."/>
            <person name="Wiegand S."/>
            <person name="Breitling P."/>
            <person name="Kallscheuer N."/>
            <person name="Jogler M."/>
            <person name="Rohde M."/>
            <person name="Petersen J."/>
            <person name="Medema M.H."/>
            <person name="Surup F."/>
            <person name="Jogler C."/>
        </authorList>
    </citation>
    <scope>NUCLEOTIDE SEQUENCE [LARGE SCALE GENOMIC DNA]</scope>
    <source>
        <strain evidence="3 4">Mal15</strain>
    </source>
</reference>
<protein>
    <submittedName>
        <fullName evidence="3">Response regulator rcp1</fullName>
    </submittedName>
</protein>
<dbReference type="PROSITE" id="PS50110">
    <property type="entry name" value="RESPONSE_REGULATORY"/>
    <property type="match status" value="1"/>
</dbReference>
<evidence type="ECO:0000313" key="4">
    <source>
        <dbReference type="Proteomes" id="UP000321353"/>
    </source>
</evidence>
<sequence length="150" mass="16905">MIDIGPPPRLIDILLIDDDPGDILLTKKALTGSKLYNTLNVAADGVEALEYLRSAEESERKQLPDLILLDLNMPRMDGREFLREVKQVPAWKRIPVVVLTTSDAEKDILKSYDLHASCYITKPIGLDQFQEVVNSIKGFWLAIVKYPPKS</sequence>
<dbReference type="SUPFAM" id="SSF52172">
    <property type="entry name" value="CheY-like"/>
    <property type="match status" value="1"/>
</dbReference>
<dbReference type="InterPro" id="IPR011006">
    <property type="entry name" value="CheY-like_superfamily"/>
</dbReference>
<feature type="modified residue" description="4-aspartylphosphate" evidence="1">
    <location>
        <position position="70"/>
    </location>
</feature>
<evidence type="ECO:0000256" key="1">
    <source>
        <dbReference type="PROSITE-ProRule" id="PRU00169"/>
    </source>
</evidence>
<dbReference type="RefSeq" id="WP_147866079.1">
    <property type="nucleotide sequence ID" value="NZ_CP036264.1"/>
</dbReference>
<dbReference type="GO" id="GO:0000160">
    <property type="term" value="P:phosphorelay signal transduction system"/>
    <property type="evidence" value="ECO:0007669"/>
    <property type="project" value="InterPro"/>
</dbReference>
<dbReference type="PANTHER" id="PTHR44520:SF2">
    <property type="entry name" value="RESPONSE REGULATOR RCP1"/>
    <property type="match status" value="1"/>
</dbReference>
<feature type="domain" description="Response regulatory" evidence="2">
    <location>
        <begin position="12"/>
        <end position="137"/>
    </location>
</feature>
<dbReference type="CDD" id="cd17557">
    <property type="entry name" value="REC_Rcp-like"/>
    <property type="match status" value="1"/>
</dbReference>
<dbReference type="PANTHER" id="PTHR44520">
    <property type="entry name" value="RESPONSE REGULATOR RCP1-RELATED"/>
    <property type="match status" value="1"/>
</dbReference>
<dbReference type="Pfam" id="PF00072">
    <property type="entry name" value="Response_reg"/>
    <property type="match status" value="1"/>
</dbReference>